<dbReference type="AlphaFoldDB" id="A0A1M6QMG0"/>
<proteinExistence type="predicted"/>
<organism evidence="1 2">
    <name type="scientific">Fibrobacter intestinalis</name>
    <dbReference type="NCBI Taxonomy" id="28122"/>
    <lineage>
        <taxon>Bacteria</taxon>
        <taxon>Pseudomonadati</taxon>
        <taxon>Fibrobacterota</taxon>
        <taxon>Fibrobacteria</taxon>
        <taxon>Fibrobacterales</taxon>
        <taxon>Fibrobacteraceae</taxon>
        <taxon>Fibrobacter</taxon>
    </lineage>
</organism>
<keyword evidence="2" id="KW-1185">Reference proteome</keyword>
<dbReference type="Proteomes" id="UP000184275">
    <property type="component" value="Unassembled WGS sequence"/>
</dbReference>
<dbReference type="EMBL" id="FRAW01000002">
    <property type="protein sequence ID" value="SHK21434.1"/>
    <property type="molecule type" value="Genomic_DNA"/>
</dbReference>
<gene>
    <name evidence="1" type="ORF">SAMN05720469_102161</name>
</gene>
<evidence type="ECO:0000313" key="1">
    <source>
        <dbReference type="EMBL" id="SHK21434.1"/>
    </source>
</evidence>
<protein>
    <submittedName>
        <fullName evidence="1">Uncharacterized protein</fullName>
    </submittedName>
</protein>
<accession>A0A1M6QMG0</accession>
<name>A0A1M6QMG0_9BACT</name>
<sequence>MKWIDMNKLETAIIYVQRIADGNNPVNNVPVEADSVLNNPHVIRCMYFVKEVLEEVKCHGGYTGSKLKKADKQAFPMAALADFAYREDLAISRFVKQINEFVDDRIYQKLSYKPITQWLKSHGFLTEVFNQEFQKNVTMPTGKGRRIGIRAERMVNLKGTDYMYVIYGKQAQEYIVQNMEAILHSEDAETSNAPERAN</sequence>
<evidence type="ECO:0000313" key="2">
    <source>
        <dbReference type="Proteomes" id="UP000184275"/>
    </source>
</evidence>
<reference evidence="2" key="1">
    <citation type="submission" date="2016-11" db="EMBL/GenBank/DDBJ databases">
        <authorList>
            <person name="Varghese N."/>
            <person name="Submissions S."/>
        </authorList>
    </citation>
    <scope>NUCLEOTIDE SEQUENCE [LARGE SCALE GENOMIC DNA]</scope>
    <source>
        <strain evidence="2">UWOS</strain>
    </source>
</reference>
<dbReference type="RefSeq" id="WP_143159292.1">
    <property type="nucleotide sequence ID" value="NZ_FRAW01000002.1"/>
</dbReference>